<gene>
    <name evidence="13" type="ORF">OKA104_LOCUS28764</name>
    <name evidence="12" type="ORF">VCS650_LOCUS18472</name>
</gene>
<dbReference type="PROSITE" id="PS51996">
    <property type="entry name" value="TR_MART"/>
    <property type="match status" value="1"/>
</dbReference>
<dbReference type="Pfam" id="PF02825">
    <property type="entry name" value="WWE"/>
    <property type="match status" value="1"/>
</dbReference>
<dbReference type="Gene3D" id="3.90.176.10">
    <property type="entry name" value="Toxin ADP-ribosyltransferase, Chain A, domain 1"/>
    <property type="match status" value="1"/>
</dbReference>
<dbReference type="Gene3D" id="3.30.720.50">
    <property type="match status" value="1"/>
</dbReference>
<dbReference type="GO" id="GO:0090729">
    <property type="term" value="F:toxin activity"/>
    <property type="evidence" value="ECO:0007669"/>
    <property type="project" value="UniProtKB-KW"/>
</dbReference>
<reference evidence="12" key="1">
    <citation type="submission" date="2021-02" db="EMBL/GenBank/DDBJ databases">
        <authorList>
            <person name="Nowell W R."/>
        </authorList>
    </citation>
    <scope>NUCLEOTIDE SEQUENCE</scope>
</reference>
<evidence type="ECO:0000313" key="13">
    <source>
        <dbReference type="EMBL" id="CAF3982856.1"/>
    </source>
</evidence>
<evidence type="ECO:0000256" key="4">
    <source>
        <dbReference type="ARBA" id="ARBA00022656"/>
    </source>
</evidence>
<dbReference type="Proteomes" id="UP000663881">
    <property type="component" value="Unassembled WGS sequence"/>
</dbReference>
<protein>
    <recommendedName>
        <fullName evidence="10">NAD(P)(+)--arginine ADP-ribosyltransferase</fullName>
        <ecNumber evidence="10">2.4.2.31</ecNumber>
    </recommendedName>
    <alternativeName>
        <fullName evidence="10">Mono(ADP-ribosyl)transferase</fullName>
    </alternativeName>
</protein>
<dbReference type="EMBL" id="CAJNON010000177">
    <property type="protein sequence ID" value="CAF1070874.1"/>
    <property type="molecule type" value="Genomic_DNA"/>
</dbReference>
<dbReference type="SUPFAM" id="SSF117839">
    <property type="entry name" value="WWE domain"/>
    <property type="match status" value="1"/>
</dbReference>
<dbReference type="Pfam" id="PF01129">
    <property type="entry name" value="ART"/>
    <property type="match status" value="1"/>
</dbReference>
<comment type="catalytic activity">
    <reaction evidence="9 10">
        <text>L-arginyl-[protein] + NAD(+) = N(omega)-(ADP-D-ribosyl)-L-arginyl-[protein] + nicotinamide + H(+)</text>
        <dbReference type="Rhea" id="RHEA:19149"/>
        <dbReference type="Rhea" id="RHEA-COMP:10532"/>
        <dbReference type="Rhea" id="RHEA-COMP:15087"/>
        <dbReference type="ChEBI" id="CHEBI:15378"/>
        <dbReference type="ChEBI" id="CHEBI:17154"/>
        <dbReference type="ChEBI" id="CHEBI:29965"/>
        <dbReference type="ChEBI" id="CHEBI:57540"/>
        <dbReference type="ChEBI" id="CHEBI:142554"/>
        <dbReference type="EC" id="2.4.2.31"/>
    </reaction>
</comment>
<evidence type="ECO:0000259" key="11">
    <source>
        <dbReference type="PROSITE" id="PS50918"/>
    </source>
</evidence>
<keyword evidence="7" id="KW-0548">Nucleotidyltransferase</keyword>
<name>A0A814LVH7_9BILA</name>
<evidence type="ECO:0000313" key="14">
    <source>
        <dbReference type="Proteomes" id="UP000663891"/>
    </source>
</evidence>
<evidence type="ECO:0000256" key="9">
    <source>
        <dbReference type="ARBA" id="ARBA00047597"/>
    </source>
</evidence>
<comment type="caution">
    <text evidence="12">The sequence shown here is derived from an EMBL/GenBank/DDBJ whole genome shotgun (WGS) entry which is preliminary data.</text>
</comment>
<dbReference type="Proteomes" id="UP000663891">
    <property type="component" value="Unassembled WGS sequence"/>
</dbReference>
<keyword evidence="6 10" id="KW-0808">Transferase</keyword>
<evidence type="ECO:0000256" key="2">
    <source>
        <dbReference type="ARBA" id="ARBA00009558"/>
    </source>
</evidence>
<evidence type="ECO:0000256" key="10">
    <source>
        <dbReference type="RuleBase" id="RU361228"/>
    </source>
</evidence>
<dbReference type="PANTHER" id="PTHR10339">
    <property type="entry name" value="ADP-RIBOSYLTRANSFERASE"/>
    <property type="match status" value="1"/>
</dbReference>
<keyword evidence="3" id="KW-0964">Secreted</keyword>
<feature type="domain" description="WWE" evidence="11">
    <location>
        <begin position="1"/>
        <end position="84"/>
    </location>
</feature>
<dbReference type="InterPro" id="IPR050999">
    <property type="entry name" value="ADP-ribosyltransferase_ARG"/>
</dbReference>
<dbReference type="GO" id="GO:0005576">
    <property type="term" value="C:extracellular region"/>
    <property type="evidence" value="ECO:0007669"/>
    <property type="project" value="UniProtKB-SubCell"/>
</dbReference>
<dbReference type="PROSITE" id="PS50918">
    <property type="entry name" value="WWE"/>
    <property type="match status" value="1"/>
</dbReference>
<sequence length="364" mass="43061">MTTAIRLRPRNYQWYWWNSSTDVSSEKAAEKHWQKYTDVENEIIEDSYKENKSDVEIDGSFIINFKDNVQYKKNDMKTQHPIKRVQFDQDHHDILHLRENRFSLPIPTTSSHESEKNDEIPLPSPAFFPNLYYRCELRQQNKSLSDVVEDAAKGIVKEGEKLDKSHEAEWLAQQLLAVKHHGQSLEKVDWDTEIPTEIGEVCVYLYTKESFLYRLINQILRNPTGATDEQRKTLGPFCFLLQLYLQQRPTTEILTVYRGLTLTDKERKQFMRRFLSFTSFTSTSRNRKKAESFGNTLLIIDLNIKQTLSPDKNVFCGVNISHLSDFPEEEEFLIWIYTLFEFINYEYDPEKKKHIIHLRSADKN</sequence>
<keyword evidence="4" id="KW-0800">Toxin</keyword>
<evidence type="ECO:0000313" key="12">
    <source>
        <dbReference type="EMBL" id="CAF1070874.1"/>
    </source>
</evidence>
<keyword evidence="10" id="KW-0520">NAD</keyword>
<evidence type="ECO:0000256" key="5">
    <source>
        <dbReference type="ARBA" id="ARBA00022676"/>
    </source>
</evidence>
<comment type="similarity">
    <text evidence="2 10">Belongs to the Arg-specific ADP-ribosyltransferase family.</text>
</comment>
<dbReference type="GO" id="GO:0016779">
    <property type="term" value="F:nucleotidyltransferase activity"/>
    <property type="evidence" value="ECO:0007669"/>
    <property type="project" value="UniProtKB-KW"/>
</dbReference>
<evidence type="ECO:0000256" key="7">
    <source>
        <dbReference type="ARBA" id="ARBA00022695"/>
    </source>
</evidence>
<accession>A0A814LVH7</accession>
<dbReference type="AlphaFoldDB" id="A0A814LVH7"/>
<dbReference type="GO" id="GO:0003950">
    <property type="term" value="F:NAD+ poly-ADP-ribosyltransferase activity"/>
    <property type="evidence" value="ECO:0007669"/>
    <property type="project" value="TreeGrafter"/>
</dbReference>
<dbReference type="SUPFAM" id="SSF56399">
    <property type="entry name" value="ADP-ribosylation"/>
    <property type="match status" value="1"/>
</dbReference>
<proteinExistence type="inferred from homology"/>
<dbReference type="OrthoDB" id="9988981at2759"/>
<dbReference type="EMBL" id="CAJOAY010002829">
    <property type="protein sequence ID" value="CAF3982856.1"/>
    <property type="molecule type" value="Genomic_DNA"/>
</dbReference>
<keyword evidence="10" id="KW-0521">NADP</keyword>
<evidence type="ECO:0000256" key="1">
    <source>
        <dbReference type="ARBA" id="ARBA00004613"/>
    </source>
</evidence>
<comment type="subcellular location">
    <subcellularLocation>
        <location evidence="1">Secreted</location>
    </subcellularLocation>
</comment>
<dbReference type="EC" id="2.4.2.31" evidence="10"/>
<dbReference type="GO" id="GO:0106274">
    <property type="term" value="F:NAD+-protein-arginine ADP-ribosyltransferase activity"/>
    <property type="evidence" value="ECO:0007669"/>
    <property type="project" value="UniProtKB-EC"/>
</dbReference>
<dbReference type="InterPro" id="IPR000768">
    <property type="entry name" value="ART"/>
</dbReference>
<keyword evidence="8" id="KW-0843">Virulence</keyword>
<organism evidence="12 14">
    <name type="scientific">Adineta steineri</name>
    <dbReference type="NCBI Taxonomy" id="433720"/>
    <lineage>
        <taxon>Eukaryota</taxon>
        <taxon>Metazoa</taxon>
        <taxon>Spiralia</taxon>
        <taxon>Gnathifera</taxon>
        <taxon>Rotifera</taxon>
        <taxon>Eurotatoria</taxon>
        <taxon>Bdelloidea</taxon>
        <taxon>Adinetida</taxon>
        <taxon>Adinetidae</taxon>
        <taxon>Adineta</taxon>
    </lineage>
</organism>
<evidence type="ECO:0000256" key="8">
    <source>
        <dbReference type="ARBA" id="ARBA00023026"/>
    </source>
</evidence>
<evidence type="ECO:0000256" key="6">
    <source>
        <dbReference type="ARBA" id="ARBA00022679"/>
    </source>
</evidence>
<dbReference type="InterPro" id="IPR037197">
    <property type="entry name" value="WWE_dom_sf"/>
</dbReference>
<dbReference type="PANTHER" id="PTHR10339:SF25">
    <property type="entry name" value="SECRETED EXOENZYME S"/>
    <property type="match status" value="1"/>
</dbReference>
<keyword evidence="5 10" id="KW-0328">Glycosyltransferase</keyword>
<dbReference type="InterPro" id="IPR004170">
    <property type="entry name" value="WWE_dom"/>
</dbReference>
<evidence type="ECO:0000256" key="3">
    <source>
        <dbReference type="ARBA" id="ARBA00022525"/>
    </source>
</evidence>